<dbReference type="AlphaFoldDB" id="A0A4P9WAM7"/>
<dbReference type="Gene3D" id="6.10.110.10">
    <property type="match status" value="1"/>
</dbReference>
<evidence type="ECO:0000313" key="2">
    <source>
        <dbReference type="EMBL" id="RKO89651.1"/>
    </source>
</evidence>
<sequence>MGFLAFAMMWLVGWAALSLSPAGVPIAASIGFSATGPVAGTIAPAAQSYIGSVAAGSTFAKLQTGDDVKCLV</sequence>
<dbReference type="Proteomes" id="UP000269721">
    <property type="component" value="Unassembled WGS sequence"/>
</dbReference>
<reference evidence="3" key="1">
    <citation type="journal article" date="2018" name="Nat. Microbiol.">
        <title>Leveraging single-cell genomics to expand the fungal tree of life.</title>
        <authorList>
            <person name="Ahrendt S.R."/>
            <person name="Quandt C.A."/>
            <person name="Ciobanu D."/>
            <person name="Clum A."/>
            <person name="Salamov A."/>
            <person name="Andreopoulos B."/>
            <person name="Cheng J.F."/>
            <person name="Woyke T."/>
            <person name="Pelin A."/>
            <person name="Henrissat B."/>
            <person name="Reynolds N.K."/>
            <person name="Benny G.L."/>
            <person name="Smith M.E."/>
            <person name="James T.Y."/>
            <person name="Grigoriev I.V."/>
        </authorList>
    </citation>
    <scope>NUCLEOTIDE SEQUENCE [LARGE SCALE GENOMIC DNA]</scope>
</reference>
<name>A0A4P9WAM7_9FUNG</name>
<dbReference type="InterPro" id="IPR038213">
    <property type="entry name" value="IFI6/IFI27-like_sf"/>
</dbReference>
<keyword evidence="3" id="KW-1185">Reference proteome</keyword>
<evidence type="ECO:0000313" key="3">
    <source>
        <dbReference type="Proteomes" id="UP000269721"/>
    </source>
</evidence>
<protein>
    <submittedName>
        <fullName evidence="2">Uncharacterized protein</fullName>
    </submittedName>
</protein>
<feature type="signal peptide" evidence="1">
    <location>
        <begin position="1"/>
        <end position="15"/>
    </location>
</feature>
<feature type="chain" id="PRO_5020872386" evidence="1">
    <location>
        <begin position="16"/>
        <end position="72"/>
    </location>
</feature>
<proteinExistence type="predicted"/>
<organism evidence="2 3">
    <name type="scientific">Blyttiomyces helicus</name>
    <dbReference type="NCBI Taxonomy" id="388810"/>
    <lineage>
        <taxon>Eukaryota</taxon>
        <taxon>Fungi</taxon>
        <taxon>Fungi incertae sedis</taxon>
        <taxon>Chytridiomycota</taxon>
        <taxon>Chytridiomycota incertae sedis</taxon>
        <taxon>Chytridiomycetes</taxon>
        <taxon>Chytridiomycetes incertae sedis</taxon>
        <taxon>Blyttiomyces</taxon>
    </lineage>
</organism>
<keyword evidence="1" id="KW-0732">Signal</keyword>
<accession>A0A4P9WAM7</accession>
<dbReference type="OrthoDB" id="440424at2759"/>
<gene>
    <name evidence="2" type="ORF">BDK51DRAFT_44397</name>
</gene>
<evidence type="ECO:0000256" key="1">
    <source>
        <dbReference type="SAM" id="SignalP"/>
    </source>
</evidence>
<dbReference type="EMBL" id="KZ995969">
    <property type="protein sequence ID" value="RKO89651.1"/>
    <property type="molecule type" value="Genomic_DNA"/>
</dbReference>